<dbReference type="EMBL" id="LGKP01000014">
    <property type="protein sequence ID" value="KPL90024.1"/>
    <property type="molecule type" value="Genomic_DNA"/>
</dbReference>
<dbReference type="STRING" id="70996.SE18_08715"/>
<gene>
    <name evidence="1" type="ORF">SE18_08715</name>
</gene>
<organism evidence="1 2">
    <name type="scientific">Herpetosiphon geysericola</name>
    <dbReference type="NCBI Taxonomy" id="70996"/>
    <lineage>
        <taxon>Bacteria</taxon>
        <taxon>Bacillati</taxon>
        <taxon>Chloroflexota</taxon>
        <taxon>Chloroflexia</taxon>
        <taxon>Herpetosiphonales</taxon>
        <taxon>Herpetosiphonaceae</taxon>
        <taxon>Herpetosiphon</taxon>
    </lineage>
</organism>
<accession>A0A0P6YA34</accession>
<evidence type="ECO:0008006" key="3">
    <source>
        <dbReference type="Google" id="ProtNLM"/>
    </source>
</evidence>
<evidence type="ECO:0000313" key="2">
    <source>
        <dbReference type="Proteomes" id="UP000050277"/>
    </source>
</evidence>
<dbReference type="AlphaFoldDB" id="A0A0P6YA34"/>
<proteinExistence type="predicted"/>
<dbReference type="InterPro" id="IPR032787">
    <property type="entry name" value="Prok-E2_D"/>
</dbReference>
<sequence length="210" mass="23513">MVHFYKTATILERNDGLVQQVYPVNIESLHALLGNIPRSTGILPEHVIAMGRHDGRDLIIKYVPPKRRNLITTESNKPKPISIVTPPLVWSGCGTVYRIYALNSTAWPNENTMLYHSPFPNVYSNGTICWGDTGNALQAANRTIDTMLDRFFTSVFASHLNNSRSRSNPGSVVKFWETITNDDAYPLGDLLPANIRLIELLEGEGYANTR</sequence>
<reference evidence="1 2" key="1">
    <citation type="submission" date="2015-07" db="EMBL/GenBank/DDBJ databases">
        <title>Whole genome sequence of Herpetosiphon geysericola DSM 7119.</title>
        <authorList>
            <person name="Hemp J."/>
            <person name="Ward L.M."/>
            <person name="Pace L.A."/>
            <person name="Fischer W.W."/>
        </authorList>
    </citation>
    <scope>NUCLEOTIDE SEQUENCE [LARGE SCALE GENOMIC DNA]</scope>
    <source>
        <strain evidence="1 2">DSM 7119</strain>
    </source>
</reference>
<protein>
    <recommendedName>
        <fullName evidence="3">PRTRC system protein B</fullName>
    </recommendedName>
</protein>
<comment type="caution">
    <text evidence="1">The sequence shown here is derived from an EMBL/GenBank/DDBJ whole genome shotgun (WGS) entry which is preliminary data.</text>
</comment>
<name>A0A0P6YA34_9CHLR</name>
<dbReference type="Proteomes" id="UP000050277">
    <property type="component" value="Unassembled WGS sequence"/>
</dbReference>
<evidence type="ECO:0000313" key="1">
    <source>
        <dbReference type="EMBL" id="KPL90024.1"/>
    </source>
</evidence>
<dbReference type="Pfam" id="PF14460">
    <property type="entry name" value="Prok-E2_D"/>
    <property type="match status" value="1"/>
</dbReference>
<keyword evidence="2" id="KW-1185">Reference proteome</keyword>